<feature type="domain" description="Histidine kinase" evidence="10">
    <location>
        <begin position="1433"/>
        <end position="1666"/>
    </location>
</feature>
<comment type="caution">
    <text evidence="13">The sequence shown here is derived from an EMBL/GenBank/DDBJ whole genome shotgun (WGS) entry which is preliminary data.</text>
</comment>
<dbReference type="InterPro" id="IPR003661">
    <property type="entry name" value="HisK_dim/P_dom"/>
</dbReference>
<evidence type="ECO:0000256" key="3">
    <source>
        <dbReference type="ARBA" id="ARBA00012438"/>
    </source>
</evidence>
<feature type="domain" description="HAMP" evidence="12">
    <location>
        <begin position="1043"/>
        <end position="1095"/>
    </location>
</feature>
<feature type="modified residue" description="4-aspartylphosphate" evidence="8">
    <location>
        <position position="1765"/>
    </location>
</feature>
<dbReference type="PANTHER" id="PTHR45339">
    <property type="entry name" value="HYBRID SIGNAL TRANSDUCTION HISTIDINE KINASE J"/>
    <property type="match status" value="1"/>
</dbReference>
<feature type="domain" description="HAMP" evidence="12">
    <location>
        <begin position="491"/>
        <end position="543"/>
    </location>
</feature>
<proteinExistence type="predicted"/>
<feature type="domain" description="HAMP" evidence="12">
    <location>
        <begin position="1135"/>
        <end position="1187"/>
    </location>
</feature>
<dbReference type="SUPFAM" id="SSF55781">
    <property type="entry name" value="GAF domain-like"/>
    <property type="match status" value="1"/>
</dbReference>
<dbReference type="SUPFAM" id="SSF55874">
    <property type="entry name" value="ATPase domain of HSP90 chaperone/DNA topoisomerase II/histidine kinase"/>
    <property type="match status" value="1"/>
</dbReference>
<gene>
    <name evidence="13" type="ORF">CHT98_18495</name>
</gene>
<dbReference type="SUPFAM" id="SSF58104">
    <property type="entry name" value="Methyl-accepting chemotaxis protein (MCP) signaling domain"/>
    <property type="match status" value="4"/>
</dbReference>
<dbReference type="SUPFAM" id="SSF52172">
    <property type="entry name" value="CheY-like"/>
    <property type="match status" value="3"/>
</dbReference>
<feature type="domain" description="HAMP" evidence="12">
    <location>
        <begin position="118"/>
        <end position="175"/>
    </location>
</feature>
<keyword evidence="4 8" id="KW-0597">Phosphoprotein</keyword>
<dbReference type="Gene3D" id="1.10.287.130">
    <property type="match status" value="1"/>
</dbReference>
<dbReference type="EC" id="2.7.13.3" evidence="3"/>
<dbReference type="Pfam" id="PF02518">
    <property type="entry name" value="HATPase_c"/>
    <property type="match status" value="1"/>
</dbReference>
<dbReference type="GO" id="GO:0000155">
    <property type="term" value="F:phosphorelay sensor kinase activity"/>
    <property type="evidence" value="ECO:0007669"/>
    <property type="project" value="InterPro"/>
</dbReference>
<feature type="modified residue" description="4-aspartylphosphate" evidence="8">
    <location>
        <position position="2034"/>
    </location>
</feature>
<evidence type="ECO:0000256" key="2">
    <source>
        <dbReference type="ARBA" id="ARBA00004370"/>
    </source>
</evidence>
<dbReference type="SMART" id="SM00304">
    <property type="entry name" value="HAMP"/>
    <property type="match status" value="13"/>
</dbReference>
<evidence type="ECO:0000256" key="4">
    <source>
        <dbReference type="ARBA" id="ARBA00022553"/>
    </source>
</evidence>
<organism evidence="13 14">
    <name type="scientific">Azospirillum brasilense</name>
    <dbReference type="NCBI Taxonomy" id="192"/>
    <lineage>
        <taxon>Bacteria</taxon>
        <taxon>Pseudomonadati</taxon>
        <taxon>Pseudomonadota</taxon>
        <taxon>Alphaproteobacteria</taxon>
        <taxon>Rhodospirillales</taxon>
        <taxon>Azospirillaceae</taxon>
        <taxon>Azospirillum</taxon>
    </lineage>
</organism>
<evidence type="ECO:0000259" key="10">
    <source>
        <dbReference type="PROSITE" id="PS50109"/>
    </source>
</evidence>
<feature type="modified residue" description="4-aspartylphosphate" evidence="8">
    <location>
        <position position="1887"/>
    </location>
</feature>
<dbReference type="EMBL" id="NOWT01000018">
    <property type="protein sequence ID" value="OYD82934.1"/>
    <property type="molecule type" value="Genomic_DNA"/>
</dbReference>
<dbReference type="GO" id="GO:0016020">
    <property type="term" value="C:membrane"/>
    <property type="evidence" value="ECO:0007669"/>
    <property type="project" value="UniProtKB-SubCell"/>
</dbReference>
<dbReference type="Gene3D" id="6.10.340.10">
    <property type="match status" value="1"/>
</dbReference>
<evidence type="ECO:0000259" key="12">
    <source>
        <dbReference type="PROSITE" id="PS50885"/>
    </source>
</evidence>
<dbReference type="InterPro" id="IPR011006">
    <property type="entry name" value="CheY-like_superfamily"/>
</dbReference>
<evidence type="ECO:0000313" key="14">
    <source>
        <dbReference type="Proteomes" id="UP000215367"/>
    </source>
</evidence>
<dbReference type="Pfam" id="PF00672">
    <property type="entry name" value="HAMP"/>
    <property type="match status" value="10"/>
</dbReference>
<comment type="catalytic activity">
    <reaction evidence="1">
        <text>ATP + protein L-histidine = ADP + protein N-phospho-L-histidine.</text>
        <dbReference type="EC" id="2.7.13.3"/>
    </reaction>
</comment>
<dbReference type="SMART" id="SM00387">
    <property type="entry name" value="HATPase_c"/>
    <property type="match status" value="1"/>
</dbReference>
<evidence type="ECO:0000256" key="9">
    <source>
        <dbReference type="SAM" id="Coils"/>
    </source>
</evidence>
<accession>A0A235HBS6</accession>
<protein>
    <recommendedName>
        <fullName evidence="3">histidine kinase</fullName>
        <ecNumber evidence="3">2.7.13.3</ecNumber>
    </recommendedName>
</protein>
<geneLocation type="plasmid" evidence="13">
    <name>unnamed</name>
</geneLocation>
<dbReference type="SMART" id="SM00065">
    <property type="entry name" value="GAF"/>
    <property type="match status" value="1"/>
</dbReference>
<feature type="coiled-coil region" evidence="9">
    <location>
        <begin position="1361"/>
        <end position="1423"/>
    </location>
</feature>
<feature type="domain" description="Response regulatory" evidence="11">
    <location>
        <begin position="1716"/>
        <end position="1829"/>
    </location>
</feature>
<dbReference type="InterPro" id="IPR003018">
    <property type="entry name" value="GAF"/>
</dbReference>
<dbReference type="InterPro" id="IPR001789">
    <property type="entry name" value="Sig_transdc_resp-reg_receiver"/>
</dbReference>
<dbReference type="Pfam" id="PF00072">
    <property type="entry name" value="Response_reg"/>
    <property type="match status" value="3"/>
</dbReference>
<evidence type="ECO:0000256" key="6">
    <source>
        <dbReference type="ARBA" id="ARBA00022777"/>
    </source>
</evidence>
<dbReference type="InterPro" id="IPR036097">
    <property type="entry name" value="HisK_dim/P_sf"/>
</dbReference>
<keyword evidence="9" id="KW-0175">Coiled coil</keyword>
<dbReference type="Gene3D" id="1.20.120.1530">
    <property type="match status" value="8"/>
</dbReference>
<dbReference type="CDD" id="cd16922">
    <property type="entry name" value="HATPase_EvgS-ArcB-TorS-like"/>
    <property type="match status" value="1"/>
</dbReference>
<dbReference type="Pfam" id="PF00512">
    <property type="entry name" value="HisKA"/>
    <property type="match status" value="1"/>
</dbReference>
<dbReference type="FunFam" id="3.30.565.10:FF:000010">
    <property type="entry name" value="Sensor histidine kinase RcsC"/>
    <property type="match status" value="1"/>
</dbReference>
<feature type="domain" description="HAMP" evidence="12">
    <location>
        <begin position="859"/>
        <end position="911"/>
    </location>
</feature>
<dbReference type="InterPro" id="IPR029016">
    <property type="entry name" value="GAF-like_dom_sf"/>
</dbReference>
<dbReference type="Gene3D" id="3.30.450.40">
    <property type="match status" value="1"/>
</dbReference>
<dbReference type="SUPFAM" id="SSF47384">
    <property type="entry name" value="Homodimeric domain of signal transducing histidine kinase"/>
    <property type="match status" value="1"/>
</dbReference>
<keyword evidence="5" id="KW-0808">Transferase</keyword>
<keyword evidence="13" id="KW-0614">Plasmid</keyword>
<dbReference type="PROSITE" id="PS50885">
    <property type="entry name" value="HAMP"/>
    <property type="match status" value="12"/>
</dbReference>
<dbReference type="PROSITE" id="PS50110">
    <property type="entry name" value="RESPONSE_REGULATORY"/>
    <property type="match status" value="3"/>
</dbReference>
<evidence type="ECO:0000256" key="7">
    <source>
        <dbReference type="ARBA" id="ARBA00023012"/>
    </source>
</evidence>
<dbReference type="Pfam" id="PF13185">
    <property type="entry name" value="GAF_2"/>
    <property type="match status" value="1"/>
</dbReference>
<feature type="domain" description="HAMP" evidence="12">
    <location>
        <begin position="767"/>
        <end position="819"/>
    </location>
</feature>
<evidence type="ECO:0000256" key="5">
    <source>
        <dbReference type="ARBA" id="ARBA00022679"/>
    </source>
</evidence>
<feature type="domain" description="HAMP" evidence="12">
    <location>
        <begin position="675"/>
        <end position="727"/>
    </location>
</feature>
<dbReference type="CDD" id="cd17546">
    <property type="entry name" value="REC_hyHK_CKI1_RcsC-like"/>
    <property type="match status" value="1"/>
</dbReference>
<dbReference type="InterPro" id="IPR003660">
    <property type="entry name" value="HAMP_dom"/>
</dbReference>
<dbReference type="PROSITE" id="PS50109">
    <property type="entry name" value="HIS_KIN"/>
    <property type="match status" value="1"/>
</dbReference>
<feature type="domain" description="Response regulatory" evidence="11">
    <location>
        <begin position="1984"/>
        <end position="2101"/>
    </location>
</feature>
<dbReference type="InterPro" id="IPR036890">
    <property type="entry name" value="HATPase_C_sf"/>
</dbReference>
<evidence type="ECO:0000256" key="1">
    <source>
        <dbReference type="ARBA" id="ARBA00000085"/>
    </source>
</evidence>
<evidence type="ECO:0000256" key="8">
    <source>
        <dbReference type="PROSITE-ProRule" id="PRU00169"/>
    </source>
</evidence>
<sequence>MQPHENEVSGTTAHAVALHGGAEPANDGTVDLRELLQALQAMRIGDFSVRLPGDWVGLGGKIADTFNEIVAANQRMATQLERVGQVVGREGKTRQRVKFGLAQGAWGEMETSVNTLIDDLLWPTTEVTRVISAVAQGDLLQTVQLDVDGRPLQGEFLRAASIVNTMIKQLSVFTSEVTRVAREVGTDGKLGGQAQVREVTGVWKDLTESVNSMASNLTAQVRNIAEVTIAVANGDLSKKITVDVRGEILQLKEAINTMVDQLRSFASEVTRVAREVGTDGKLGGQAIVPGVAGTWKDLTDSVNAMCGNLTDQVRNIAQVTTAVARGDLSRKITVDVKGEILELKDTINTMVDQLNAFAGEVTRVAREVGTEGRLGGQANVPGVAGTWKDLTDSVNSMAGNLTAQVRNIAEVTTAVAQGDLSKKITVSVSGEILELKETINTMVDQLNAFAGEVTRVAREVGTDGKLGGQAIVPGVAGTWKDLTDSVNFMAGNLTAQVRNIAEVTTAIAGGDLSKKITVDVRGEILELKDTINTMVDQLNRFAGEVTRVAREVGTEGKLGGQAQVPGVAGTWKDLTDSVNFMAGNLTAQVRNIAEVATAVAQGDLSKKITVSVSGEILELKDTINTMVDQLNAFAGEVTRVAREVGTEGRLGGQAQVPGVAGTWKDLTDSVNSMAGNLTAQVRNIAEVATAVAGGDLSRKITVDVRGEILQLKETLNTMVDQLNRFAGEVTRVAREVGTEGRLGGQANVPGVAGTWKDLTDSVNSMAGNLTAQVRNIAEVTTAVARGDLSRKITVDVKGEILELKNTINTMVDQLNAFAGEVTRVAREVGTEGKLGGQAQVPGVAGTWKDLTDNVNFMAGNLTAQVRNIAEVATAIAGGDLSKKITVDVRGEILLLKETLNTMVEQLRSFAAEVTRVAREVGTEGRLGGQAVVPGVGGTWKDLTDNVNLLAANLTTQVRNIAEVTTAVARGDLSRKITVDVKGEILELKNTINTMVDQLNAFAGEVTRVAREVGTEGKLGGQAKVEGVGGTWKDLTDTVNVMAANLTEQVRGIVKVVTAVANGDLKQNLAVKSKGEVAALAETINNMTDTLAIFADQVTTVAREVGVEGRLGGQANVPGAAGTWKDLTGNVNLLAANLTTQVRAIAEVATAVTKGDLTRSIQVEARGEVAELKDNINTMIDNLRLTTDRNTEQDWLKTNLARFTNMLQGQRDLTNVGRMLLAELAPLVNAQQGVIYQMEADDATTLTLKLLTAYADDGVSGHPERLEIGEGLIGQCALDKRRMLISDLPTDVVPIGSGLFKVTPRNVIVLPVLFEGQAKAVIELASVAAFTTLQVTFLEQLTASIGIVLNSIEATMQTEGLLKQSQQLAIELQTQQKELQQTNEQLEQKAQQLAERNVEVERKNQEIEQARRALEEKAAELALTSKYKSEFLANMSHELRTPLNSILILGQQLGDNPDGNLTGKQVEFARTIHGAGTDLLNLISDILDLSKIESGTVTVDAEEISFANLMDMVGRPFRHEAENRRLSFDVQVDPNLGRSLITDSKRLQQVLKNLLSNAFKFTEHGGVRLNVSMALGGWNTDHPVLRQAPVVVAFEVSDTGIGIPLEKQKIIFEAFQQADASTSRKYGGTGLGLAISRELASLLGGEIQLRSNPGVGSTFTLYLPLKYVGPSLSARPALEEHSNPVPLPMVLPSISAPERPSEAVADDRDDLQPNDTVLLIVEDDPHYARIMADLARDKGFKTVVTTRGADALELARQYRPAAVSLDVFLPDMLGWTVLSQLKQNPTTRHIPVQIVTLDEDRQHGLARGAFSFMTKPTSTEGLDTALNRIKDYAQPRRRRLLVVEDNPAEQLSITELLGHDDIEIAVAGTGAEALAALRAQAHDCVVLDLRLPDMTGFELLEQLRADETLADVPVVVFTGRELSPDEDAVLHTMARSIVVKGVESPERLLDETALFLHRVVGDLPVEKQRMLDRLHSSDEDLVRRTVLLVDDDARNIFALSSVLERRGMNVLTATTGREAITMLESTPNVAIVLMDIMMPEMDGYETMQVIRSNPAFRRLPIIALTAKAMKGDREKCLEAGASDYLAKPVNTEQLLSALRMWLHR</sequence>
<dbReference type="InterPro" id="IPR005467">
    <property type="entry name" value="His_kinase_dom"/>
</dbReference>
<dbReference type="SMART" id="SM00448">
    <property type="entry name" value="REC"/>
    <property type="match status" value="3"/>
</dbReference>
<feature type="domain" description="HAMP" evidence="12">
    <location>
        <begin position="307"/>
        <end position="359"/>
    </location>
</feature>
<feature type="domain" description="HAMP" evidence="12">
    <location>
        <begin position="399"/>
        <end position="451"/>
    </location>
</feature>
<dbReference type="FunFam" id="1.20.120.1530:FF:000002">
    <property type="entry name" value="Two-component osmosensing histidine kinase"/>
    <property type="match status" value="8"/>
</dbReference>
<dbReference type="CDD" id="cd06225">
    <property type="entry name" value="HAMP"/>
    <property type="match status" value="11"/>
</dbReference>
<feature type="domain" description="HAMP" evidence="12">
    <location>
        <begin position="215"/>
        <end position="267"/>
    </location>
</feature>
<dbReference type="Gene3D" id="3.30.565.10">
    <property type="entry name" value="Histidine kinase-like ATPase, C-terminal domain"/>
    <property type="match status" value="1"/>
</dbReference>
<reference evidence="13 14" key="1">
    <citation type="submission" date="2017-07" db="EMBL/GenBank/DDBJ databases">
        <title>Whole genome sequence of Azospirillum brasilense 2A1, a potential biofertilizer strain.</title>
        <authorList>
            <person name="Fontana C.A."/>
            <person name="Toffoli L.M."/>
            <person name="Salazar S.M."/>
            <person name="Puglisi E."/>
            <person name="Pedraza R."/>
            <person name="Bassi D."/>
            <person name="Cocconcelli P.S."/>
        </authorList>
    </citation>
    <scope>NUCLEOTIDE SEQUENCE [LARGE SCALE GENOMIC DNA]</scope>
    <source>
        <strain evidence="13 14">2A1</strain>
        <plasmid evidence="13">unnamed</plasmid>
    </source>
</reference>
<dbReference type="Gene3D" id="3.40.50.2300">
    <property type="match status" value="3"/>
</dbReference>
<dbReference type="Proteomes" id="UP000215367">
    <property type="component" value="Unassembled WGS sequence"/>
</dbReference>
<evidence type="ECO:0000313" key="13">
    <source>
        <dbReference type="EMBL" id="OYD82934.1"/>
    </source>
</evidence>
<keyword evidence="6 13" id="KW-0418">Kinase</keyword>
<name>A0A235HBS6_AZOBR</name>
<comment type="subcellular location">
    <subcellularLocation>
        <location evidence="2">Membrane</location>
    </subcellularLocation>
</comment>
<dbReference type="PRINTS" id="PR00344">
    <property type="entry name" value="BCTRLSENSOR"/>
</dbReference>
<dbReference type="InterPro" id="IPR003594">
    <property type="entry name" value="HATPase_dom"/>
</dbReference>
<feature type="domain" description="HAMP" evidence="12">
    <location>
        <begin position="583"/>
        <end position="635"/>
    </location>
</feature>
<dbReference type="InterPro" id="IPR004358">
    <property type="entry name" value="Sig_transdc_His_kin-like_C"/>
</dbReference>
<dbReference type="CDD" id="cd00082">
    <property type="entry name" value="HisKA"/>
    <property type="match status" value="1"/>
</dbReference>
<evidence type="ECO:0000259" key="11">
    <source>
        <dbReference type="PROSITE" id="PS50110"/>
    </source>
</evidence>
<keyword evidence="7" id="KW-0902">Two-component regulatory system</keyword>
<feature type="domain" description="Response regulatory" evidence="11">
    <location>
        <begin position="1838"/>
        <end position="1954"/>
    </location>
</feature>
<dbReference type="Pfam" id="PF18947">
    <property type="entry name" value="HAMP_2"/>
    <property type="match status" value="1"/>
</dbReference>
<dbReference type="SMART" id="SM00388">
    <property type="entry name" value="HisKA"/>
    <property type="match status" value="1"/>
</dbReference>
<feature type="domain" description="HAMP" evidence="12">
    <location>
        <begin position="951"/>
        <end position="1003"/>
    </location>
</feature>
<dbReference type="PANTHER" id="PTHR45339:SF1">
    <property type="entry name" value="HYBRID SIGNAL TRANSDUCTION HISTIDINE KINASE J"/>
    <property type="match status" value="1"/>
</dbReference>